<dbReference type="RefSeq" id="WP_156217479.1">
    <property type="nucleotide sequence ID" value="NZ_WOFH01000005.1"/>
</dbReference>
<evidence type="ECO:0000313" key="3">
    <source>
        <dbReference type="EMBL" id="MUN38379.1"/>
    </source>
</evidence>
<proteinExistence type="predicted"/>
<evidence type="ECO:0000259" key="2">
    <source>
        <dbReference type="SMART" id="SM00903"/>
    </source>
</evidence>
<dbReference type="InterPro" id="IPR012349">
    <property type="entry name" value="Split_barrel_FMN-bd"/>
</dbReference>
<evidence type="ECO:0000256" key="1">
    <source>
        <dbReference type="ARBA" id="ARBA00023002"/>
    </source>
</evidence>
<dbReference type="GO" id="GO:0042602">
    <property type="term" value="F:riboflavin reductase (NADPH) activity"/>
    <property type="evidence" value="ECO:0007669"/>
    <property type="project" value="TreeGrafter"/>
</dbReference>
<gene>
    <name evidence="3" type="ORF">GNZ18_17465</name>
</gene>
<dbReference type="AlphaFoldDB" id="A0A7K1L1V4"/>
<sequence>MTGEEHRWAMRHLATGVVALTTRCQGRPHAMTMNAVLSVSTDPPTLLASVGVRARTHEILHHTGSYTVNVLARDQREQAERFAASAPMEADQFAGIRWRPTLATGNPLLLDSLVAFDCRVRRRIRLGDHTLFVGEVVEVIPARVAEPPLIFTGGGYVTAGP</sequence>
<dbReference type="Proteomes" id="UP000432015">
    <property type="component" value="Unassembled WGS sequence"/>
</dbReference>
<comment type="caution">
    <text evidence="3">The sequence shown here is derived from an EMBL/GenBank/DDBJ whole genome shotgun (WGS) entry which is preliminary data.</text>
</comment>
<organism evidence="3 4">
    <name type="scientific">Actinomadura litoris</name>
    <dbReference type="NCBI Taxonomy" id="2678616"/>
    <lineage>
        <taxon>Bacteria</taxon>
        <taxon>Bacillati</taxon>
        <taxon>Actinomycetota</taxon>
        <taxon>Actinomycetes</taxon>
        <taxon>Streptosporangiales</taxon>
        <taxon>Thermomonosporaceae</taxon>
        <taxon>Actinomadura</taxon>
    </lineage>
</organism>
<dbReference type="InterPro" id="IPR002563">
    <property type="entry name" value="Flavin_Rdtase-like_dom"/>
</dbReference>
<dbReference type="SMART" id="SM00903">
    <property type="entry name" value="Flavin_Reduct"/>
    <property type="match status" value="1"/>
</dbReference>
<accession>A0A7K1L1V4</accession>
<keyword evidence="4" id="KW-1185">Reference proteome</keyword>
<dbReference type="SUPFAM" id="SSF50475">
    <property type="entry name" value="FMN-binding split barrel"/>
    <property type="match status" value="1"/>
</dbReference>
<evidence type="ECO:0000313" key="4">
    <source>
        <dbReference type="Proteomes" id="UP000432015"/>
    </source>
</evidence>
<feature type="domain" description="Flavin reductase like" evidence="2">
    <location>
        <begin position="10"/>
        <end position="158"/>
    </location>
</feature>
<keyword evidence="1" id="KW-0560">Oxidoreductase</keyword>
<dbReference type="EMBL" id="WOFH01000005">
    <property type="protein sequence ID" value="MUN38379.1"/>
    <property type="molecule type" value="Genomic_DNA"/>
</dbReference>
<dbReference type="Pfam" id="PF01613">
    <property type="entry name" value="Flavin_Reduct"/>
    <property type="match status" value="1"/>
</dbReference>
<dbReference type="PANTHER" id="PTHR30466">
    <property type="entry name" value="FLAVIN REDUCTASE"/>
    <property type="match status" value="1"/>
</dbReference>
<protein>
    <submittedName>
        <fullName evidence="3">Flavin reductase</fullName>
    </submittedName>
</protein>
<dbReference type="PANTHER" id="PTHR30466:SF1">
    <property type="entry name" value="FMN REDUCTASE (NADH) RUTF"/>
    <property type="match status" value="1"/>
</dbReference>
<name>A0A7K1L1V4_9ACTN</name>
<dbReference type="InterPro" id="IPR050268">
    <property type="entry name" value="NADH-dep_flavin_reductase"/>
</dbReference>
<reference evidence="3 4" key="1">
    <citation type="submission" date="2019-11" db="EMBL/GenBank/DDBJ databases">
        <authorList>
            <person name="Cao P."/>
        </authorList>
    </citation>
    <scope>NUCLEOTIDE SEQUENCE [LARGE SCALE GENOMIC DNA]</scope>
    <source>
        <strain evidence="3 4">NEAU-AAG5</strain>
    </source>
</reference>
<dbReference type="GO" id="GO:0010181">
    <property type="term" value="F:FMN binding"/>
    <property type="evidence" value="ECO:0007669"/>
    <property type="project" value="InterPro"/>
</dbReference>
<dbReference type="Gene3D" id="2.30.110.10">
    <property type="entry name" value="Electron Transport, Fmn-binding Protein, Chain A"/>
    <property type="match status" value="1"/>
</dbReference>